<keyword evidence="2" id="KW-1185">Reference proteome</keyword>
<gene>
    <name evidence="1" type="ordered locus">Dtox_4243</name>
</gene>
<dbReference type="Proteomes" id="UP000002217">
    <property type="component" value="Chromosome"/>
</dbReference>
<accession>C8VZG5</accession>
<dbReference type="RefSeq" id="WP_015759580.1">
    <property type="nucleotide sequence ID" value="NC_013216.1"/>
</dbReference>
<dbReference type="Pfam" id="PF08890">
    <property type="entry name" value="Phage_TAC_5"/>
    <property type="match status" value="1"/>
</dbReference>
<organism evidence="1 2">
    <name type="scientific">Desulfofarcimen acetoxidans (strain ATCC 49208 / DSM 771 / KCTC 5769 / VKM B-1644 / 5575)</name>
    <name type="common">Desulfotomaculum acetoxidans</name>
    <dbReference type="NCBI Taxonomy" id="485916"/>
    <lineage>
        <taxon>Bacteria</taxon>
        <taxon>Bacillati</taxon>
        <taxon>Bacillota</taxon>
        <taxon>Clostridia</taxon>
        <taxon>Eubacteriales</taxon>
        <taxon>Peptococcaceae</taxon>
        <taxon>Desulfofarcimen</taxon>
    </lineage>
</organism>
<dbReference type="InterPro" id="IPR014986">
    <property type="entry name" value="XkdN-like"/>
</dbReference>
<dbReference type="Gene3D" id="3.30.2220.30">
    <property type="match status" value="1"/>
</dbReference>
<evidence type="ECO:0000313" key="2">
    <source>
        <dbReference type="Proteomes" id="UP000002217"/>
    </source>
</evidence>
<protein>
    <submittedName>
        <fullName evidence="1">XkdN-like protein</fullName>
    </submittedName>
</protein>
<dbReference type="OrthoDB" id="1683304at2"/>
<dbReference type="AlphaFoldDB" id="C8VZG5"/>
<dbReference type="EMBL" id="CP001720">
    <property type="protein sequence ID" value="ACV64910.1"/>
    <property type="molecule type" value="Genomic_DNA"/>
</dbReference>
<evidence type="ECO:0000313" key="1">
    <source>
        <dbReference type="EMBL" id="ACV64910.1"/>
    </source>
</evidence>
<proteinExistence type="predicted"/>
<dbReference type="InterPro" id="IPR038559">
    <property type="entry name" value="XkdN-like_sf"/>
</dbReference>
<sequence>MDFDQLTEEQILQRMLDAEDVPEKVYPLNRLGIPVKLRGLKGQKVFALREECTFRSEKRGRIQERLDDEAFQCKLITVATISPKWDHPKLLEKYRASSAEGVLKKMLLAGELAALGDAVLDLSGFGIELEEVKN</sequence>
<reference evidence="1 2" key="1">
    <citation type="journal article" date="2009" name="Stand. Genomic Sci.">
        <title>Complete genome sequence of Desulfotomaculum acetoxidans type strain (5575).</title>
        <authorList>
            <person name="Spring S."/>
            <person name="Lapidus A."/>
            <person name="Schroder M."/>
            <person name="Gleim D."/>
            <person name="Sims D."/>
            <person name="Meincke L."/>
            <person name="Glavina Del Rio T."/>
            <person name="Tice H."/>
            <person name="Copeland A."/>
            <person name="Cheng J.F."/>
            <person name="Lucas S."/>
            <person name="Chen F."/>
            <person name="Nolan M."/>
            <person name="Bruce D."/>
            <person name="Goodwin L."/>
            <person name="Pitluck S."/>
            <person name="Ivanova N."/>
            <person name="Mavromatis K."/>
            <person name="Mikhailova N."/>
            <person name="Pati A."/>
            <person name="Chen A."/>
            <person name="Palaniappan K."/>
            <person name="Land M."/>
            <person name="Hauser L."/>
            <person name="Chang Y.J."/>
            <person name="Jeffries C.D."/>
            <person name="Chain P."/>
            <person name="Saunders E."/>
            <person name="Brettin T."/>
            <person name="Detter J.C."/>
            <person name="Goker M."/>
            <person name="Bristow J."/>
            <person name="Eisen J.A."/>
            <person name="Markowitz V."/>
            <person name="Hugenholtz P."/>
            <person name="Kyrpides N.C."/>
            <person name="Klenk H.P."/>
            <person name="Han C."/>
        </authorList>
    </citation>
    <scope>NUCLEOTIDE SEQUENCE [LARGE SCALE GENOMIC DNA]</scope>
    <source>
        <strain evidence="2">ATCC 49208 / DSM 771 / VKM B-1644</strain>
    </source>
</reference>
<dbReference type="eggNOG" id="ENOG5032WC6">
    <property type="taxonomic scope" value="Bacteria"/>
</dbReference>
<dbReference type="STRING" id="485916.Dtox_4243"/>
<dbReference type="HOGENOM" id="CLU_114419_1_0_9"/>
<dbReference type="KEGG" id="dae:Dtox_4243"/>
<name>C8VZG5_DESAS</name>